<evidence type="ECO:0000313" key="1">
    <source>
        <dbReference type="EMBL" id="SDG98385.1"/>
    </source>
</evidence>
<dbReference type="Proteomes" id="UP000198748">
    <property type="component" value="Unassembled WGS sequence"/>
</dbReference>
<keyword evidence="2" id="KW-1185">Reference proteome</keyword>
<dbReference type="STRING" id="659014.SAMN04487996_12687"/>
<dbReference type="Pfam" id="PF22028">
    <property type="entry name" value="DUF6934"/>
    <property type="match status" value="1"/>
</dbReference>
<gene>
    <name evidence="1" type="ORF">SAMN04487996_12687</name>
</gene>
<sequence>MKEKFYPFEASEDYMYFWFESKSENRVVAKSVEFSKLGAQTYNLAFGDVDENDDLDDVVVSNNGDMPKVLATIAQIVIAFLGEYNDKHIYFTGSSRARTRLYRAVLTREIDNWSPIFEIRGVYDGRAIPFQSNIDFESFIIKRKN</sequence>
<evidence type="ECO:0000313" key="2">
    <source>
        <dbReference type="Proteomes" id="UP000198748"/>
    </source>
</evidence>
<dbReference type="EMBL" id="FNAN01000026">
    <property type="protein sequence ID" value="SDG98385.1"/>
    <property type="molecule type" value="Genomic_DNA"/>
</dbReference>
<dbReference type="OrthoDB" id="961993at2"/>
<accession>A0A1G7YQ35</accession>
<dbReference type="RefSeq" id="WP_143016986.1">
    <property type="nucleotide sequence ID" value="NZ_FNAN01000026.1"/>
</dbReference>
<proteinExistence type="predicted"/>
<name>A0A1G7YQ35_9BACT</name>
<reference evidence="2" key="1">
    <citation type="submission" date="2016-10" db="EMBL/GenBank/DDBJ databases">
        <authorList>
            <person name="Varghese N."/>
            <person name="Submissions S."/>
        </authorList>
    </citation>
    <scope>NUCLEOTIDE SEQUENCE [LARGE SCALE GENOMIC DNA]</scope>
    <source>
        <strain evidence="2">DSM 25329</strain>
    </source>
</reference>
<dbReference type="InterPro" id="IPR053865">
    <property type="entry name" value="DUF6934"/>
</dbReference>
<protein>
    <submittedName>
        <fullName evidence="1">Uncharacterized protein</fullName>
    </submittedName>
</protein>
<organism evidence="1 2">
    <name type="scientific">Dyadobacter soli</name>
    <dbReference type="NCBI Taxonomy" id="659014"/>
    <lineage>
        <taxon>Bacteria</taxon>
        <taxon>Pseudomonadati</taxon>
        <taxon>Bacteroidota</taxon>
        <taxon>Cytophagia</taxon>
        <taxon>Cytophagales</taxon>
        <taxon>Spirosomataceae</taxon>
        <taxon>Dyadobacter</taxon>
    </lineage>
</organism>
<dbReference type="AlphaFoldDB" id="A0A1G7YQ35"/>